<organism evidence="12 13">
    <name type="scientific">Chitinivibrio alkaliphilus ACht1</name>
    <dbReference type="NCBI Taxonomy" id="1313304"/>
    <lineage>
        <taxon>Bacteria</taxon>
        <taxon>Pseudomonadati</taxon>
        <taxon>Fibrobacterota</taxon>
        <taxon>Chitinivibrionia</taxon>
        <taxon>Chitinivibrionales</taxon>
        <taxon>Chitinivibrionaceae</taxon>
        <taxon>Chitinivibrio</taxon>
    </lineage>
</organism>
<dbReference type="InterPro" id="IPR007197">
    <property type="entry name" value="rSAM"/>
</dbReference>
<keyword evidence="10" id="KW-0963">Cytoplasm</keyword>
<comment type="similarity">
    <text evidence="2">Belongs to the anaerobic coproporphyrinogen-III oxidase family. HemW subfamily.</text>
</comment>
<dbReference type="Proteomes" id="UP000017148">
    <property type="component" value="Unassembled WGS sequence"/>
</dbReference>
<sequence>MPPRIFSTTKDLSLYIHVPFCAKKCPYCDFYSCPPHDINSYIKALSQEVDGLFTEAPHLEHTPLRSVFIGGGTPSLFGQESFLLLAEIVHRFTHTADMEWTLEVNPEHFSSSMADLWCSQGVTRISLGVQTLQAKELRHIGRNHTPDDIERIFANASIKQFHSISCDIIYGLPGQTEKGLIDTIEKLTKHSSIGHISAYELTRYPTTPFGKDPSIPFPTEEELEKLTEICHDTIEQAQFYPYEISNFARTVSDESCHNKAYWERRPYLGLGPGAHSYDGSYRLSRPADLSGYTKETAKGYFSNLSVHQLSREEHREEYLFLSLRTRRGILKQEFLHQFKEPLFTGIRKEVISDLCAAGFLREEPQRVYPTRAGMLRADGIALRLL</sequence>
<keyword evidence="6 10" id="KW-0479">Metal-binding</keyword>
<comment type="subcellular location">
    <subcellularLocation>
        <location evidence="10">Cytoplasm</location>
    </subcellularLocation>
</comment>
<reference evidence="12 13" key="1">
    <citation type="journal article" date="2013" name="Environ. Microbiol.">
        <title>Genome analysis of Chitinivibrio alkaliphilus gen. nov., sp. nov., a novel extremely haloalkaliphilic anaerobic chitinolytic bacterium from the candidate phylum Termite Group 3.</title>
        <authorList>
            <person name="Sorokin D.Y."/>
            <person name="Gumerov V.M."/>
            <person name="Rakitin A.L."/>
            <person name="Beletsky A.V."/>
            <person name="Damste J.S."/>
            <person name="Muyzer G."/>
            <person name="Mardanov A.V."/>
            <person name="Ravin N.V."/>
        </authorList>
    </citation>
    <scope>NUCLEOTIDE SEQUENCE [LARGE SCALE GENOMIC DNA]</scope>
    <source>
        <strain evidence="12 13">ACht1</strain>
    </source>
</reference>
<keyword evidence="10" id="KW-0004">4Fe-4S</keyword>
<dbReference type="PANTHER" id="PTHR13932:SF5">
    <property type="entry name" value="RADICAL S-ADENOSYL METHIONINE DOMAIN-CONTAINING PROTEIN 1, MITOCHONDRIAL"/>
    <property type="match status" value="1"/>
</dbReference>
<keyword evidence="5 10" id="KW-0949">S-adenosyl-L-methionine</keyword>
<dbReference type="RefSeq" id="WP_022635979.1">
    <property type="nucleotide sequence ID" value="NZ_ASJR01000003.1"/>
</dbReference>
<dbReference type="GO" id="GO:0046872">
    <property type="term" value="F:metal ion binding"/>
    <property type="evidence" value="ECO:0007669"/>
    <property type="project" value="UniProtKB-UniRule"/>
</dbReference>
<evidence type="ECO:0000256" key="9">
    <source>
        <dbReference type="ARBA" id="ARBA00023186"/>
    </source>
</evidence>
<dbReference type="GO" id="GO:0051539">
    <property type="term" value="F:4 iron, 4 sulfur cluster binding"/>
    <property type="evidence" value="ECO:0007669"/>
    <property type="project" value="UniProtKB-UniRule"/>
</dbReference>
<dbReference type="InterPro" id="IPR006638">
    <property type="entry name" value="Elp3/MiaA/NifB-like_rSAM"/>
</dbReference>
<dbReference type="InterPro" id="IPR058240">
    <property type="entry name" value="rSAM_sf"/>
</dbReference>
<dbReference type="SMART" id="SM00729">
    <property type="entry name" value="Elp3"/>
    <property type="match status" value="1"/>
</dbReference>
<dbReference type="OrthoDB" id="9808022at2"/>
<dbReference type="PROSITE" id="PS51918">
    <property type="entry name" value="RADICAL_SAM"/>
    <property type="match status" value="1"/>
</dbReference>
<name>U7DDI7_9BACT</name>
<dbReference type="InterPro" id="IPR010723">
    <property type="entry name" value="HemN_C"/>
</dbReference>
<evidence type="ECO:0000259" key="11">
    <source>
        <dbReference type="PROSITE" id="PS51918"/>
    </source>
</evidence>
<comment type="caution">
    <text evidence="12">The sequence shown here is derived from an EMBL/GenBank/DDBJ whole genome shotgun (WGS) entry which is preliminary data.</text>
</comment>
<keyword evidence="13" id="KW-1185">Reference proteome</keyword>
<evidence type="ECO:0000256" key="10">
    <source>
        <dbReference type="RuleBase" id="RU364116"/>
    </source>
</evidence>
<dbReference type="GO" id="GO:0006779">
    <property type="term" value="P:porphyrin-containing compound biosynthetic process"/>
    <property type="evidence" value="ECO:0007669"/>
    <property type="project" value="InterPro"/>
</dbReference>
<dbReference type="EMBL" id="ASJR01000003">
    <property type="protein sequence ID" value="ERP38951.1"/>
    <property type="molecule type" value="Genomic_DNA"/>
</dbReference>
<evidence type="ECO:0000313" key="12">
    <source>
        <dbReference type="EMBL" id="ERP38951.1"/>
    </source>
</evidence>
<evidence type="ECO:0000256" key="3">
    <source>
        <dbReference type="ARBA" id="ARBA00017228"/>
    </source>
</evidence>
<dbReference type="GO" id="GO:0004109">
    <property type="term" value="F:coproporphyrinogen oxidase activity"/>
    <property type="evidence" value="ECO:0007669"/>
    <property type="project" value="InterPro"/>
</dbReference>
<feature type="domain" description="Radical SAM core" evidence="11">
    <location>
        <begin position="6"/>
        <end position="243"/>
    </location>
</feature>
<dbReference type="InterPro" id="IPR004559">
    <property type="entry name" value="HemW-like"/>
</dbReference>
<dbReference type="CDD" id="cd01335">
    <property type="entry name" value="Radical_SAM"/>
    <property type="match status" value="1"/>
</dbReference>
<dbReference type="STRING" id="1313304.CALK_0440"/>
<evidence type="ECO:0000256" key="4">
    <source>
        <dbReference type="ARBA" id="ARBA00022617"/>
    </source>
</evidence>
<dbReference type="SFLD" id="SFLDF00562">
    <property type="entry name" value="HemN-like__clustered_with_heat"/>
    <property type="match status" value="1"/>
</dbReference>
<dbReference type="InterPro" id="IPR013785">
    <property type="entry name" value="Aldolase_TIM"/>
</dbReference>
<dbReference type="PATRIC" id="fig|1313304.3.peg.422"/>
<dbReference type="AlphaFoldDB" id="U7DDI7"/>
<evidence type="ECO:0000256" key="8">
    <source>
        <dbReference type="ARBA" id="ARBA00023014"/>
    </source>
</evidence>
<keyword evidence="8 10" id="KW-0411">Iron-sulfur</keyword>
<keyword evidence="9 10" id="KW-0143">Chaperone</keyword>
<gene>
    <name evidence="12" type="ORF">CALK_0440</name>
</gene>
<dbReference type="GO" id="GO:0005737">
    <property type="term" value="C:cytoplasm"/>
    <property type="evidence" value="ECO:0007669"/>
    <property type="project" value="UniProtKB-SubCell"/>
</dbReference>
<dbReference type="Pfam" id="PF04055">
    <property type="entry name" value="Radical_SAM"/>
    <property type="match status" value="1"/>
</dbReference>
<dbReference type="eggNOG" id="COG0635">
    <property type="taxonomic scope" value="Bacteria"/>
</dbReference>
<evidence type="ECO:0000256" key="1">
    <source>
        <dbReference type="ARBA" id="ARBA00001966"/>
    </source>
</evidence>
<protein>
    <recommendedName>
        <fullName evidence="3 10">Heme chaperone HemW</fullName>
    </recommendedName>
</protein>
<dbReference type="NCBIfam" id="TIGR00539">
    <property type="entry name" value="hemN_rel"/>
    <property type="match status" value="1"/>
</dbReference>
<dbReference type="SFLD" id="SFLDS00029">
    <property type="entry name" value="Radical_SAM"/>
    <property type="match status" value="1"/>
</dbReference>
<comment type="cofactor">
    <cofactor evidence="1">
        <name>[4Fe-4S] cluster</name>
        <dbReference type="ChEBI" id="CHEBI:49883"/>
    </cofactor>
</comment>
<accession>U7DDI7</accession>
<evidence type="ECO:0000256" key="2">
    <source>
        <dbReference type="ARBA" id="ARBA00006100"/>
    </source>
</evidence>
<dbReference type="SFLD" id="SFLDG01065">
    <property type="entry name" value="anaerobic_coproporphyrinogen-I"/>
    <property type="match status" value="1"/>
</dbReference>
<dbReference type="InterPro" id="IPR034505">
    <property type="entry name" value="Coproporphyrinogen-III_oxidase"/>
</dbReference>
<dbReference type="PANTHER" id="PTHR13932">
    <property type="entry name" value="COPROPORPHYRINIGEN III OXIDASE"/>
    <property type="match status" value="1"/>
</dbReference>
<dbReference type="Gene3D" id="3.20.20.70">
    <property type="entry name" value="Aldolase class I"/>
    <property type="match status" value="1"/>
</dbReference>
<keyword evidence="7 10" id="KW-0408">Iron</keyword>
<evidence type="ECO:0000313" key="13">
    <source>
        <dbReference type="Proteomes" id="UP000017148"/>
    </source>
</evidence>
<keyword evidence="4 10" id="KW-0349">Heme</keyword>
<proteinExistence type="inferred from homology"/>
<dbReference type="Pfam" id="PF06969">
    <property type="entry name" value="HemN_C"/>
    <property type="match status" value="1"/>
</dbReference>
<dbReference type="SUPFAM" id="SSF102114">
    <property type="entry name" value="Radical SAM enzymes"/>
    <property type="match status" value="1"/>
</dbReference>
<evidence type="ECO:0000256" key="6">
    <source>
        <dbReference type="ARBA" id="ARBA00022723"/>
    </source>
</evidence>
<evidence type="ECO:0000256" key="7">
    <source>
        <dbReference type="ARBA" id="ARBA00023004"/>
    </source>
</evidence>
<evidence type="ECO:0000256" key="5">
    <source>
        <dbReference type="ARBA" id="ARBA00022691"/>
    </source>
</evidence>
<comment type="function">
    <text evidence="10">Probably acts as a heme chaperone, transferring heme to an unknown acceptor. Binds one molecule of heme per monomer, possibly covalently. Binds 1 [4Fe-4S] cluster. The cluster is coordinated with 3 cysteines and an exchangeable S-adenosyl-L-methionine.</text>
</comment>